<evidence type="ECO:0008006" key="3">
    <source>
        <dbReference type="Google" id="ProtNLM"/>
    </source>
</evidence>
<evidence type="ECO:0000313" key="1">
    <source>
        <dbReference type="EMBL" id="SOC08670.1"/>
    </source>
</evidence>
<organism evidence="1 2">
    <name type="scientific">Ureibacillus xyleni</name>
    <dbReference type="NCBI Taxonomy" id="614648"/>
    <lineage>
        <taxon>Bacteria</taxon>
        <taxon>Bacillati</taxon>
        <taxon>Bacillota</taxon>
        <taxon>Bacilli</taxon>
        <taxon>Bacillales</taxon>
        <taxon>Caryophanaceae</taxon>
        <taxon>Ureibacillus</taxon>
    </lineage>
</organism>
<dbReference type="InterPro" id="IPR018775">
    <property type="entry name" value="RlaP"/>
</dbReference>
<accession>A0A285SL85</accession>
<dbReference type="OrthoDB" id="9796845at2"/>
<sequence>MKNLILDKLEEIEDEFHVKVLFAVESGSRAWGYSSNDSDYDVRFIYCPSPQWYLSIDPQGVGGKKDVIEVPINNDLDMNGWEITKALRLFRKSNPTIFEWLKSEIVYYQVPTFFEQLNALELSVFNTKVCLYHYFNIARTNYRKCSQNSKLYFYVLRSLFVCHWIVKNQTFPPIHFEQLLQILDINNELKVEINTLLNLKRNSNILGFHGDFKAINEFIEHELIRLQEFLNSHTVSCIDHTEQLNHLFRETLKTVWGNSI</sequence>
<dbReference type="Proteomes" id="UP000219636">
    <property type="component" value="Unassembled WGS sequence"/>
</dbReference>
<reference evidence="2" key="1">
    <citation type="submission" date="2017-08" db="EMBL/GenBank/DDBJ databases">
        <authorList>
            <person name="Varghese N."/>
            <person name="Submissions S."/>
        </authorList>
    </citation>
    <scope>NUCLEOTIDE SEQUENCE [LARGE SCALE GENOMIC DNA]</scope>
    <source>
        <strain evidence="2">JC22</strain>
    </source>
</reference>
<dbReference type="Pfam" id="PF10127">
    <property type="entry name" value="RlaP"/>
    <property type="match status" value="1"/>
</dbReference>
<dbReference type="PANTHER" id="PTHR34817:SF2">
    <property type="entry name" value="NUCLEOTIDYLTRANSFERASE"/>
    <property type="match status" value="1"/>
</dbReference>
<proteinExistence type="predicted"/>
<dbReference type="AlphaFoldDB" id="A0A285SL85"/>
<evidence type="ECO:0000313" key="2">
    <source>
        <dbReference type="Proteomes" id="UP000219636"/>
    </source>
</evidence>
<protein>
    <recommendedName>
        <fullName evidence="3">Nucleotidyltransferase</fullName>
    </recommendedName>
</protein>
<gene>
    <name evidence="1" type="ORF">SAMN05880501_105121</name>
</gene>
<dbReference type="RefSeq" id="WP_097073385.1">
    <property type="nucleotide sequence ID" value="NZ_OBMQ01000005.1"/>
</dbReference>
<name>A0A285SL85_9BACL</name>
<dbReference type="EMBL" id="OBMQ01000005">
    <property type="protein sequence ID" value="SOC08670.1"/>
    <property type="molecule type" value="Genomic_DNA"/>
</dbReference>
<dbReference type="PANTHER" id="PTHR34817">
    <property type="entry name" value="NUCLEOTIDYLTRANSFERASE"/>
    <property type="match status" value="1"/>
</dbReference>
<keyword evidence="2" id="KW-1185">Reference proteome</keyword>